<evidence type="ECO:0000313" key="5">
    <source>
        <dbReference type="Proteomes" id="UP001595867"/>
    </source>
</evidence>
<dbReference type="InterPro" id="IPR002563">
    <property type="entry name" value="Flavin_Rdtase-like_dom"/>
</dbReference>
<protein>
    <submittedName>
        <fullName evidence="4">Flavin reductase family protein</fullName>
        <ecNumber evidence="4">1.-.-.-</ecNumber>
    </submittedName>
</protein>
<dbReference type="Gene3D" id="2.30.110.10">
    <property type="entry name" value="Electron Transport, Fmn-binding Protein, Chain A"/>
    <property type="match status" value="1"/>
</dbReference>
<organism evidence="4 5">
    <name type="scientific">Actinoplanes subglobosus</name>
    <dbReference type="NCBI Taxonomy" id="1547892"/>
    <lineage>
        <taxon>Bacteria</taxon>
        <taxon>Bacillati</taxon>
        <taxon>Actinomycetota</taxon>
        <taxon>Actinomycetes</taxon>
        <taxon>Micromonosporales</taxon>
        <taxon>Micromonosporaceae</taxon>
        <taxon>Actinoplanes</taxon>
    </lineage>
</organism>
<gene>
    <name evidence="4" type="ORF">ACFO0C_32230</name>
</gene>
<dbReference type="RefSeq" id="WP_378070513.1">
    <property type="nucleotide sequence ID" value="NZ_JBHSBL010000021.1"/>
</dbReference>
<comment type="similarity">
    <text evidence="1">Belongs to the non-flavoprotein flavin reductase family.</text>
</comment>
<dbReference type="SUPFAM" id="SSF50475">
    <property type="entry name" value="FMN-binding split barrel"/>
    <property type="match status" value="1"/>
</dbReference>
<dbReference type="PANTHER" id="PTHR30466:SF11">
    <property type="entry name" value="FLAVIN-DEPENDENT MONOOXYGENASE, REDUCTASE SUBUNIT HSAB"/>
    <property type="match status" value="1"/>
</dbReference>
<evidence type="ECO:0000259" key="3">
    <source>
        <dbReference type="SMART" id="SM00903"/>
    </source>
</evidence>
<evidence type="ECO:0000313" key="4">
    <source>
        <dbReference type="EMBL" id="MFC4069616.1"/>
    </source>
</evidence>
<proteinExistence type="inferred from homology"/>
<dbReference type="EMBL" id="JBHSBL010000021">
    <property type="protein sequence ID" value="MFC4069616.1"/>
    <property type="molecule type" value="Genomic_DNA"/>
</dbReference>
<dbReference type="GO" id="GO:0016491">
    <property type="term" value="F:oxidoreductase activity"/>
    <property type="evidence" value="ECO:0007669"/>
    <property type="project" value="UniProtKB-KW"/>
</dbReference>
<accession>A0ABV8J0W4</accession>
<dbReference type="PANTHER" id="PTHR30466">
    <property type="entry name" value="FLAVIN REDUCTASE"/>
    <property type="match status" value="1"/>
</dbReference>
<feature type="domain" description="Flavin reductase like" evidence="3">
    <location>
        <begin position="18"/>
        <end position="166"/>
    </location>
</feature>
<keyword evidence="2 4" id="KW-0560">Oxidoreductase</keyword>
<evidence type="ECO:0000256" key="1">
    <source>
        <dbReference type="ARBA" id="ARBA00008898"/>
    </source>
</evidence>
<dbReference type="Pfam" id="PF01613">
    <property type="entry name" value="Flavin_Reduct"/>
    <property type="match status" value="1"/>
</dbReference>
<dbReference type="Proteomes" id="UP001595867">
    <property type="component" value="Unassembled WGS sequence"/>
</dbReference>
<evidence type="ECO:0000256" key="2">
    <source>
        <dbReference type="ARBA" id="ARBA00023002"/>
    </source>
</evidence>
<name>A0ABV8J0W4_9ACTN</name>
<dbReference type="InterPro" id="IPR050268">
    <property type="entry name" value="NADH-dep_flavin_reductase"/>
</dbReference>
<sequence length="169" mass="17595">MTATAAGLGTGRQFRLAAGRFPSGVTVVTTVADGEPHGTTVNAFTTVSLSPLMILVVLGATSRLHDKIHRSGTFTATVLGGHQEDDARWFADSARPSGLTGFAGRAWRPATFSGAPVLTEGIAYFDCAVAAAYPAGDHTVFIGAVEDFERISDRPALLFADSRLTAATP</sequence>
<dbReference type="SMART" id="SM00903">
    <property type="entry name" value="Flavin_Reduct"/>
    <property type="match status" value="1"/>
</dbReference>
<comment type="caution">
    <text evidence="4">The sequence shown here is derived from an EMBL/GenBank/DDBJ whole genome shotgun (WGS) entry which is preliminary data.</text>
</comment>
<dbReference type="InterPro" id="IPR012349">
    <property type="entry name" value="Split_barrel_FMN-bd"/>
</dbReference>
<keyword evidence="5" id="KW-1185">Reference proteome</keyword>
<reference evidence="5" key="1">
    <citation type="journal article" date="2019" name="Int. J. Syst. Evol. Microbiol.">
        <title>The Global Catalogue of Microorganisms (GCM) 10K type strain sequencing project: providing services to taxonomists for standard genome sequencing and annotation.</title>
        <authorList>
            <consortium name="The Broad Institute Genomics Platform"/>
            <consortium name="The Broad Institute Genome Sequencing Center for Infectious Disease"/>
            <person name="Wu L."/>
            <person name="Ma J."/>
        </authorList>
    </citation>
    <scope>NUCLEOTIDE SEQUENCE [LARGE SCALE GENOMIC DNA]</scope>
    <source>
        <strain evidence="5">TBRC 5832</strain>
    </source>
</reference>
<dbReference type="EC" id="1.-.-.-" evidence="4"/>